<dbReference type="EMBL" id="JH992986">
    <property type="protein sequence ID" value="EKX48335.1"/>
    <property type="molecule type" value="Genomic_DNA"/>
</dbReference>
<dbReference type="CDD" id="cd00051">
    <property type="entry name" value="EFh"/>
    <property type="match status" value="1"/>
</dbReference>
<comment type="subcellular location">
    <subcellularLocation>
        <location evidence="1">Plastid</location>
        <location evidence="1">Chloroplast</location>
    </subcellularLocation>
</comment>
<name>L1JJT4_GUITC</name>
<dbReference type="PaxDb" id="55529-EKX48335"/>
<dbReference type="PANTHER" id="PTHR47691:SF3">
    <property type="entry name" value="HTH-TYPE TRANSCRIPTIONAL REGULATOR RV0890C-RELATED"/>
    <property type="match status" value="1"/>
</dbReference>
<dbReference type="Gene3D" id="2.30.42.10">
    <property type="match status" value="1"/>
</dbReference>
<gene>
    <name evidence="6" type="ORF">GUITHDRAFT_105942</name>
</gene>
<dbReference type="Gene3D" id="1.10.238.10">
    <property type="entry name" value="EF-hand"/>
    <property type="match status" value="1"/>
</dbReference>
<evidence type="ECO:0000256" key="2">
    <source>
        <dbReference type="ARBA" id="ARBA00022837"/>
    </source>
</evidence>
<dbReference type="SMART" id="SM00054">
    <property type="entry name" value="EFh"/>
    <property type="match status" value="2"/>
</dbReference>
<evidence type="ECO:0008006" key="9">
    <source>
        <dbReference type="Google" id="ProtNLM"/>
    </source>
</evidence>
<dbReference type="Gene3D" id="1.25.40.10">
    <property type="entry name" value="Tetratricopeptide repeat domain"/>
    <property type="match status" value="1"/>
</dbReference>
<dbReference type="InterPro" id="IPR018247">
    <property type="entry name" value="EF_Hand_1_Ca_BS"/>
</dbReference>
<dbReference type="OrthoDB" id="431454at2759"/>
<evidence type="ECO:0000256" key="1">
    <source>
        <dbReference type="ARBA" id="ARBA00004229"/>
    </source>
</evidence>
<reference evidence="7" key="3">
    <citation type="submission" date="2015-06" db="UniProtKB">
        <authorList>
            <consortium name="EnsemblProtists"/>
        </authorList>
    </citation>
    <scope>IDENTIFICATION</scope>
</reference>
<dbReference type="InterPro" id="IPR027417">
    <property type="entry name" value="P-loop_NTPase"/>
</dbReference>
<feature type="compositionally biased region" description="Basic and acidic residues" evidence="3">
    <location>
        <begin position="1245"/>
        <end position="1259"/>
    </location>
</feature>
<dbReference type="AlphaFoldDB" id="L1JJT4"/>
<feature type="domain" description="EF-hand" evidence="5">
    <location>
        <begin position="192"/>
        <end position="227"/>
    </location>
</feature>
<dbReference type="InterPro" id="IPR011992">
    <property type="entry name" value="EF-hand-dom_pair"/>
</dbReference>
<evidence type="ECO:0000256" key="3">
    <source>
        <dbReference type="SAM" id="MobiDB-lite"/>
    </source>
</evidence>
<dbReference type="SUPFAM" id="SSF50156">
    <property type="entry name" value="PDZ domain-like"/>
    <property type="match status" value="1"/>
</dbReference>
<dbReference type="PROSITE" id="PS50222">
    <property type="entry name" value="EF_HAND_2"/>
    <property type="match status" value="2"/>
</dbReference>
<feature type="domain" description="PDZ" evidence="4">
    <location>
        <begin position="5"/>
        <end position="77"/>
    </location>
</feature>
<dbReference type="PROSITE" id="PS00018">
    <property type="entry name" value="EF_HAND_1"/>
    <property type="match status" value="2"/>
</dbReference>
<dbReference type="GO" id="GO:0009507">
    <property type="term" value="C:chloroplast"/>
    <property type="evidence" value="ECO:0007669"/>
    <property type="project" value="UniProtKB-SubCell"/>
</dbReference>
<proteinExistence type="predicted"/>
<dbReference type="GO" id="GO:0005509">
    <property type="term" value="F:calcium ion binding"/>
    <property type="evidence" value="ECO:0007669"/>
    <property type="project" value="InterPro"/>
</dbReference>
<reference evidence="8" key="2">
    <citation type="submission" date="2012-11" db="EMBL/GenBank/DDBJ databases">
        <authorList>
            <person name="Kuo A."/>
            <person name="Curtis B.A."/>
            <person name="Tanifuji G."/>
            <person name="Burki F."/>
            <person name="Gruber A."/>
            <person name="Irimia M."/>
            <person name="Maruyama S."/>
            <person name="Arias M.C."/>
            <person name="Ball S.G."/>
            <person name="Gile G.H."/>
            <person name="Hirakawa Y."/>
            <person name="Hopkins J.F."/>
            <person name="Rensing S.A."/>
            <person name="Schmutz J."/>
            <person name="Symeonidi A."/>
            <person name="Elias M."/>
            <person name="Eveleigh R.J."/>
            <person name="Herman E.K."/>
            <person name="Klute M.J."/>
            <person name="Nakayama T."/>
            <person name="Obornik M."/>
            <person name="Reyes-Prieto A."/>
            <person name="Armbrust E.V."/>
            <person name="Aves S.J."/>
            <person name="Beiko R.G."/>
            <person name="Coutinho P."/>
            <person name="Dacks J.B."/>
            <person name="Durnford D.G."/>
            <person name="Fast N.M."/>
            <person name="Green B.R."/>
            <person name="Grisdale C."/>
            <person name="Hempe F."/>
            <person name="Henrissat B."/>
            <person name="Hoppner M.P."/>
            <person name="Ishida K.-I."/>
            <person name="Kim E."/>
            <person name="Koreny L."/>
            <person name="Kroth P.G."/>
            <person name="Liu Y."/>
            <person name="Malik S.-B."/>
            <person name="Maier U.G."/>
            <person name="McRose D."/>
            <person name="Mock T."/>
            <person name="Neilson J.A."/>
            <person name="Onodera N.T."/>
            <person name="Poole A.M."/>
            <person name="Pritham E.J."/>
            <person name="Richards T.A."/>
            <person name="Rocap G."/>
            <person name="Roy S.W."/>
            <person name="Sarai C."/>
            <person name="Schaack S."/>
            <person name="Shirato S."/>
            <person name="Slamovits C.H."/>
            <person name="Spencer D.F."/>
            <person name="Suzuki S."/>
            <person name="Worden A.Z."/>
            <person name="Zauner S."/>
            <person name="Barry K."/>
            <person name="Bell C."/>
            <person name="Bharti A.K."/>
            <person name="Crow J.A."/>
            <person name="Grimwood J."/>
            <person name="Kramer R."/>
            <person name="Lindquist E."/>
            <person name="Lucas S."/>
            <person name="Salamov A."/>
            <person name="McFadden G.I."/>
            <person name="Lane C.E."/>
            <person name="Keeling P.J."/>
            <person name="Gray M.W."/>
            <person name="Grigoriev I.V."/>
            <person name="Archibald J.M."/>
        </authorList>
    </citation>
    <scope>NUCLEOTIDE SEQUENCE</scope>
    <source>
        <strain evidence="8">CCMP2712</strain>
    </source>
</reference>
<feature type="region of interest" description="Disordered" evidence="3">
    <location>
        <begin position="1243"/>
        <end position="1268"/>
    </location>
</feature>
<evidence type="ECO:0000313" key="8">
    <source>
        <dbReference type="Proteomes" id="UP000011087"/>
    </source>
</evidence>
<dbReference type="InterPro" id="IPR002048">
    <property type="entry name" value="EF_hand_dom"/>
</dbReference>
<dbReference type="HOGENOM" id="CLU_264240_0_0_1"/>
<organism evidence="6">
    <name type="scientific">Guillardia theta (strain CCMP2712)</name>
    <name type="common">Cryptophyte</name>
    <dbReference type="NCBI Taxonomy" id="905079"/>
    <lineage>
        <taxon>Eukaryota</taxon>
        <taxon>Cryptophyceae</taxon>
        <taxon>Pyrenomonadales</taxon>
        <taxon>Geminigeraceae</taxon>
        <taxon>Guillardia</taxon>
    </lineage>
</organism>
<dbReference type="SUPFAM" id="SSF52540">
    <property type="entry name" value="P-loop containing nucleoside triphosphate hydrolases"/>
    <property type="match status" value="1"/>
</dbReference>
<evidence type="ECO:0000259" key="4">
    <source>
        <dbReference type="PROSITE" id="PS50106"/>
    </source>
</evidence>
<keyword evidence="2" id="KW-0106">Calcium</keyword>
<evidence type="ECO:0000313" key="6">
    <source>
        <dbReference type="EMBL" id="EKX48335.1"/>
    </source>
</evidence>
<dbReference type="SUPFAM" id="SSF47473">
    <property type="entry name" value="EF-hand"/>
    <property type="match status" value="1"/>
</dbReference>
<protein>
    <recommendedName>
        <fullName evidence="9">Calmodulin</fullName>
    </recommendedName>
</protein>
<feature type="domain" description="EF-hand" evidence="5">
    <location>
        <begin position="153"/>
        <end position="188"/>
    </location>
</feature>
<dbReference type="RefSeq" id="XP_005835315.1">
    <property type="nucleotide sequence ID" value="XM_005835258.1"/>
</dbReference>
<dbReference type="InterPro" id="IPR001478">
    <property type="entry name" value="PDZ"/>
</dbReference>
<dbReference type="KEGG" id="gtt:GUITHDRAFT_105942"/>
<dbReference type="Proteomes" id="UP000011087">
    <property type="component" value="Unassembled WGS sequence"/>
</dbReference>
<dbReference type="PROSITE" id="PS50106">
    <property type="entry name" value="PDZ"/>
    <property type="match status" value="1"/>
</dbReference>
<sequence length="1268" mass="141927">MKSLLQKFRKEEKEQPLGECGVGIVFAPGPDKGLYVREIAEGGPAWRANEGYSGPINGRESVVRVGDCLLDVQDVLEPYNPYSDKPAKKGKKHDVFGKNLSHVIRVLRGPPDSYVELTFRRVTNRGLAVPVTVCIQRGEPATTRDVDNYRVKRLSAELQERFKDIDEDNSGEISLDEVVSYLLRNPLPGQGDVWKTANFLFKRADKDESGSISAAEFEKEFNKLYEQMASQTAPTDLEEQAEVSIEEAFSNSLASMREDLIRAIHVIKRPYMMQLWQHIRDPEDAFLISSMYRLEGYDSQKPGSGKYILHSKIYDASSQFFWKCFLRIHAALHTAQAILKKEMEQEFIDEEEEEGAIIEVSKLLVLPRVISLDELSREHESRSTIMVNVSRCPGRGYPPRLWQPKEKVIDLFASQKFIEMPSPFIGRTESVYHVIESLTLKRLNTIIGETGFGKSYTLRAVLHTLQVRAEESPTGRYMYKDGVFLVDCIDIRSFERLAYVLGTSFGLLSVSVKEIIRDIHGANFLLALDGVDGLLDIGLSEMRTFITDLLEGCPGMSMIMTCNSACGIPYENIIGLTMLNHNELAQLVCYDFPPGKDYRFTSSEVVCDYLNGNPFAARLAASLISEKISPAEMQDVISTLKDIDVRNTRASLIDADPWADGTRVILNLDGSVYGSSLCLCAWMKMALGHTTTHFERAYNFVRFLVFFPGGVLYRDVTALVHEAEKVLDWLINSFKFVDVLNLDGTTCSLKEAIASKSAVLKLRTSVAKVVNIMNEPFPKESRRYLKLMFPLLERHAEDVLQSIEHNDSATAVMMLSMIESNILSCTDAEVMLRADICGTDTEMIESIGKVSYTLAIILMSFNRLPEALDACATACFFFKTVCEYEITGPSIAQRRLDDHPVKGPASLARGLRLSGEIKLMVGALDSAMEDLKNGYLLECPKKLSVIAFSHLGSPIGQGDCLTALGEIELLTGDFPASSEYLKHGLKAYREVNSEEGISVLKVLASQLKAATGDMLGAFSTINFSIQKFREGESAWRLASALCNRSEYALSISNLARAREDIQEALTIFLIRNDLVGVALAKKLLGECCYNLTEYPAAIRHLSEAKTFAHMAHSDFLEGESERCMGLVTSTHIFMGEGRPRYAHAIKHMNNALAIFGRIHYLVGEGNCYRSLAAIYKKLKHKHHRIESLNLALKAYQRVGHRLGIAIVDSELARIYEKMGKLEEANTKVQEALPALQASRLLMVEGNDRNKDSQKPKTSLEEDDYWKKK</sequence>
<dbReference type="Pfam" id="PF13499">
    <property type="entry name" value="EF-hand_7"/>
    <property type="match status" value="1"/>
</dbReference>
<dbReference type="EnsemblProtists" id="EKX48335">
    <property type="protein sequence ID" value="EKX48335"/>
    <property type="gene ID" value="GUITHDRAFT_105942"/>
</dbReference>
<dbReference type="InterPro" id="IPR011990">
    <property type="entry name" value="TPR-like_helical_dom_sf"/>
</dbReference>
<dbReference type="InterPro" id="IPR036034">
    <property type="entry name" value="PDZ_sf"/>
</dbReference>
<dbReference type="GeneID" id="17304922"/>
<keyword evidence="8" id="KW-1185">Reference proteome</keyword>
<accession>L1JJT4</accession>
<dbReference type="PANTHER" id="PTHR47691">
    <property type="entry name" value="REGULATOR-RELATED"/>
    <property type="match status" value="1"/>
</dbReference>
<reference evidence="6 8" key="1">
    <citation type="journal article" date="2012" name="Nature">
        <title>Algal genomes reveal evolutionary mosaicism and the fate of nucleomorphs.</title>
        <authorList>
            <consortium name="DOE Joint Genome Institute"/>
            <person name="Curtis B.A."/>
            <person name="Tanifuji G."/>
            <person name="Burki F."/>
            <person name="Gruber A."/>
            <person name="Irimia M."/>
            <person name="Maruyama S."/>
            <person name="Arias M.C."/>
            <person name="Ball S.G."/>
            <person name="Gile G.H."/>
            <person name="Hirakawa Y."/>
            <person name="Hopkins J.F."/>
            <person name="Kuo A."/>
            <person name="Rensing S.A."/>
            <person name="Schmutz J."/>
            <person name="Symeonidi A."/>
            <person name="Elias M."/>
            <person name="Eveleigh R.J."/>
            <person name="Herman E.K."/>
            <person name="Klute M.J."/>
            <person name="Nakayama T."/>
            <person name="Obornik M."/>
            <person name="Reyes-Prieto A."/>
            <person name="Armbrust E.V."/>
            <person name="Aves S.J."/>
            <person name="Beiko R.G."/>
            <person name="Coutinho P."/>
            <person name="Dacks J.B."/>
            <person name="Durnford D.G."/>
            <person name="Fast N.M."/>
            <person name="Green B.R."/>
            <person name="Grisdale C.J."/>
            <person name="Hempel F."/>
            <person name="Henrissat B."/>
            <person name="Hoppner M.P."/>
            <person name="Ishida K."/>
            <person name="Kim E."/>
            <person name="Koreny L."/>
            <person name="Kroth P.G."/>
            <person name="Liu Y."/>
            <person name="Malik S.B."/>
            <person name="Maier U.G."/>
            <person name="McRose D."/>
            <person name="Mock T."/>
            <person name="Neilson J.A."/>
            <person name="Onodera N.T."/>
            <person name="Poole A.M."/>
            <person name="Pritham E.J."/>
            <person name="Richards T.A."/>
            <person name="Rocap G."/>
            <person name="Roy S.W."/>
            <person name="Sarai C."/>
            <person name="Schaack S."/>
            <person name="Shirato S."/>
            <person name="Slamovits C.H."/>
            <person name="Spencer D.F."/>
            <person name="Suzuki S."/>
            <person name="Worden A.Z."/>
            <person name="Zauner S."/>
            <person name="Barry K."/>
            <person name="Bell C."/>
            <person name="Bharti A.K."/>
            <person name="Crow J.A."/>
            <person name="Grimwood J."/>
            <person name="Kramer R."/>
            <person name="Lindquist E."/>
            <person name="Lucas S."/>
            <person name="Salamov A."/>
            <person name="McFadden G.I."/>
            <person name="Lane C.E."/>
            <person name="Keeling P.J."/>
            <person name="Gray M.W."/>
            <person name="Grigoriev I.V."/>
            <person name="Archibald J.M."/>
        </authorList>
    </citation>
    <scope>NUCLEOTIDE SEQUENCE</scope>
    <source>
        <strain evidence="6 8">CCMP2712</strain>
    </source>
</reference>
<evidence type="ECO:0000313" key="7">
    <source>
        <dbReference type="EnsemblProtists" id="EKX48335"/>
    </source>
</evidence>
<evidence type="ECO:0000259" key="5">
    <source>
        <dbReference type="PROSITE" id="PS50222"/>
    </source>
</evidence>
<dbReference type="SUPFAM" id="SSF48452">
    <property type="entry name" value="TPR-like"/>
    <property type="match status" value="2"/>
</dbReference>